<keyword evidence="2" id="KW-0732">Signal</keyword>
<evidence type="ECO:0000313" key="3">
    <source>
        <dbReference type="EMBL" id="JAS55375.1"/>
    </source>
</evidence>
<protein>
    <submittedName>
        <fullName evidence="3">Uncharacterized protein</fullName>
    </submittedName>
</protein>
<dbReference type="EMBL" id="GECZ01014394">
    <property type="protein sequence ID" value="JAS55375.1"/>
    <property type="molecule type" value="Transcribed_RNA"/>
</dbReference>
<sequence length="100" mass="11694">FRPRHYLSFLALLVVTVIGFVHYSSGKSALNLRDVRPEEDLEEFDNAIDSLKIFRNKRSPDRDGPQRDKKKDDDDVDSNRNNGHRNGPREKVNDENERNQ</sequence>
<accession>A0A1B6FYW2</accession>
<name>A0A1B6FYW2_9HEMI</name>
<feature type="signal peptide" evidence="2">
    <location>
        <begin position="1"/>
        <end position="26"/>
    </location>
</feature>
<proteinExistence type="predicted"/>
<feature type="non-terminal residue" evidence="3">
    <location>
        <position position="100"/>
    </location>
</feature>
<organism evidence="3">
    <name type="scientific">Cuerna arida</name>
    <dbReference type="NCBI Taxonomy" id="1464854"/>
    <lineage>
        <taxon>Eukaryota</taxon>
        <taxon>Metazoa</taxon>
        <taxon>Ecdysozoa</taxon>
        <taxon>Arthropoda</taxon>
        <taxon>Hexapoda</taxon>
        <taxon>Insecta</taxon>
        <taxon>Pterygota</taxon>
        <taxon>Neoptera</taxon>
        <taxon>Paraneoptera</taxon>
        <taxon>Hemiptera</taxon>
        <taxon>Auchenorrhyncha</taxon>
        <taxon>Membracoidea</taxon>
        <taxon>Cicadellidae</taxon>
        <taxon>Cicadellinae</taxon>
        <taxon>Proconiini</taxon>
        <taxon>Cuerna</taxon>
    </lineage>
</organism>
<dbReference type="AlphaFoldDB" id="A0A1B6FYW2"/>
<feature type="non-terminal residue" evidence="3">
    <location>
        <position position="1"/>
    </location>
</feature>
<feature type="region of interest" description="Disordered" evidence="1">
    <location>
        <begin position="55"/>
        <end position="100"/>
    </location>
</feature>
<gene>
    <name evidence="3" type="ORF">g.16480</name>
</gene>
<feature type="compositionally biased region" description="Basic and acidic residues" evidence="1">
    <location>
        <begin position="87"/>
        <end position="100"/>
    </location>
</feature>
<evidence type="ECO:0000256" key="1">
    <source>
        <dbReference type="SAM" id="MobiDB-lite"/>
    </source>
</evidence>
<reference evidence="3" key="1">
    <citation type="submission" date="2015-11" db="EMBL/GenBank/DDBJ databases">
        <title>De novo transcriptome assembly of four potential Pierce s Disease insect vectors from Arizona vineyards.</title>
        <authorList>
            <person name="Tassone E.E."/>
        </authorList>
    </citation>
    <scope>NUCLEOTIDE SEQUENCE</scope>
</reference>
<feature type="compositionally biased region" description="Basic and acidic residues" evidence="1">
    <location>
        <begin position="58"/>
        <end position="73"/>
    </location>
</feature>
<feature type="chain" id="PRO_5008583201" evidence="2">
    <location>
        <begin position="27"/>
        <end position="100"/>
    </location>
</feature>
<evidence type="ECO:0000256" key="2">
    <source>
        <dbReference type="SAM" id="SignalP"/>
    </source>
</evidence>